<name>U5G5A2_POPTR</name>
<dbReference type="InParanoid" id="U5G5A2"/>
<dbReference type="AlphaFoldDB" id="U5G5A2"/>
<dbReference type="HOGENOM" id="CLU_2744722_0_0_1"/>
<reference evidence="1 2" key="1">
    <citation type="journal article" date="2006" name="Science">
        <title>The genome of black cottonwood, Populus trichocarpa (Torr. &amp; Gray).</title>
        <authorList>
            <person name="Tuskan G.A."/>
            <person name="Difazio S."/>
            <person name="Jansson S."/>
            <person name="Bohlmann J."/>
            <person name="Grigoriev I."/>
            <person name="Hellsten U."/>
            <person name="Putnam N."/>
            <person name="Ralph S."/>
            <person name="Rombauts S."/>
            <person name="Salamov A."/>
            <person name="Schein J."/>
            <person name="Sterck L."/>
            <person name="Aerts A."/>
            <person name="Bhalerao R.R."/>
            <person name="Bhalerao R.P."/>
            <person name="Blaudez D."/>
            <person name="Boerjan W."/>
            <person name="Brun A."/>
            <person name="Brunner A."/>
            <person name="Busov V."/>
            <person name="Campbell M."/>
            <person name="Carlson J."/>
            <person name="Chalot M."/>
            <person name="Chapman J."/>
            <person name="Chen G.L."/>
            <person name="Cooper D."/>
            <person name="Coutinho P.M."/>
            <person name="Couturier J."/>
            <person name="Covert S."/>
            <person name="Cronk Q."/>
            <person name="Cunningham R."/>
            <person name="Davis J."/>
            <person name="Degroeve S."/>
            <person name="Dejardin A."/>
            <person name="Depamphilis C."/>
            <person name="Detter J."/>
            <person name="Dirks B."/>
            <person name="Dubchak I."/>
            <person name="Duplessis S."/>
            <person name="Ehlting J."/>
            <person name="Ellis B."/>
            <person name="Gendler K."/>
            <person name="Goodstein D."/>
            <person name="Gribskov M."/>
            <person name="Grimwood J."/>
            <person name="Groover A."/>
            <person name="Gunter L."/>
            <person name="Hamberger B."/>
            <person name="Heinze B."/>
            <person name="Helariutta Y."/>
            <person name="Henrissat B."/>
            <person name="Holligan D."/>
            <person name="Holt R."/>
            <person name="Huang W."/>
            <person name="Islam-Faridi N."/>
            <person name="Jones S."/>
            <person name="Jones-Rhoades M."/>
            <person name="Jorgensen R."/>
            <person name="Joshi C."/>
            <person name="Kangasjarvi J."/>
            <person name="Karlsson J."/>
            <person name="Kelleher C."/>
            <person name="Kirkpatrick R."/>
            <person name="Kirst M."/>
            <person name="Kohler A."/>
            <person name="Kalluri U."/>
            <person name="Larimer F."/>
            <person name="Leebens-Mack J."/>
            <person name="Leple J.C."/>
            <person name="Locascio P."/>
            <person name="Lou Y."/>
            <person name="Lucas S."/>
            <person name="Martin F."/>
            <person name="Montanini B."/>
            <person name="Napoli C."/>
            <person name="Nelson D.R."/>
            <person name="Nelson C."/>
            <person name="Nieminen K."/>
            <person name="Nilsson O."/>
            <person name="Pereda V."/>
            <person name="Peter G."/>
            <person name="Philippe R."/>
            <person name="Pilate G."/>
            <person name="Poliakov A."/>
            <person name="Razumovskaya J."/>
            <person name="Richardson P."/>
            <person name="Rinaldi C."/>
            <person name="Ritland K."/>
            <person name="Rouze P."/>
            <person name="Ryaboy D."/>
            <person name="Schmutz J."/>
            <person name="Schrader J."/>
            <person name="Segerman B."/>
            <person name="Shin H."/>
            <person name="Siddiqui A."/>
            <person name="Sterky F."/>
            <person name="Terry A."/>
            <person name="Tsai C.J."/>
            <person name="Uberbacher E."/>
            <person name="Unneberg P."/>
            <person name="Vahala J."/>
            <person name="Wall K."/>
            <person name="Wessler S."/>
            <person name="Yang G."/>
            <person name="Yin T."/>
            <person name="Douglas C."/>
            <person name="Marra M."/>
            <person name="Sandberg G."/>
            <person name="Van de Peer Y."/>
            <person name="Rokhsar D."/>
        </authorList>
    </citation>
    <scope>NUCLEOTIDE SEQUENCE [LARGE SCALE GENOMIC DNA]</scope>
    <source>
        <strain evidence="2">cv. Nisqually</strain>
    </source>
</reference>
<accession>U5G5A2</accession>
<proteinExistence type="predicted"/>
<keyword evidence="2" id="KW-1185">Reference proteome</keyword>
<evidence type="ECO:0000313" key="2">
    <source>
        <dbReference type="Proteomes" id="UP000006729"/>
    </source>
</evidence>
<dbReference type="Proteomes" id="UP000006729">
    <property type="component" value="Chromosome 10"/>
</dbReference>
<sequence length="71" mass="8263">MQIYSSFFLFLTKALIVYASKHFSICLRQGQAEDCKHMIWVCTLYSIFAFISLHSFEEDFSTAISRRSLLA</sequence>
<gene>
    <name evidence="1" type="ORF">POPTR_010G236600</name>
</gene>
<organism evidence="1 2">
    <name type="scientific">Populus trichocarpa</name>
    <name type="common">Western balsam poplar</name>
    <name type="synonym">Populus balsamifera subsp. trichocarpa</name>
    <dbReference type="NCBI Taxonomy" id="3694"/>
    <lineage>
        <taxon>Eukaryota</taxon>
        <taxon>Viridiplantae</taxon>
        <taxon>Streptophyta</taxon>
        <taxon>Embryophyta</taxon>
        <taxon>Tracheophyta</taxon>
        <taxon>Spermatophyta</taxon>
        <taxon>Magnoliopsida</taxon>
        <taxon>eudicotyledons</taxon>
        <taxon>Gunneridae</taxon>
        <taxon>Pentapetalae</taxon>
        <taxon>rosids</taxon>
        <taxon>fabids</taxon>
        <taxon>Malpighiales</taxon>
        <taxon>Salicaceae</taxon>
        <taxon>Saliceae</taxon>
        <taxon>Populus</taxon>
    </lineage>
</organism>
<protein>
    <submittedName>
        <fullName evidence="1">Uncharacterized protein</fullName>
    </submittedName>
</protein>
<evidence type="ECO:0000313" key="1">
    <source>
        <dbReference type="EMBL" id="PNT18338.1"/>
    </source>
</evidence>
<dbReference type="EMBL" id="CM009299">
    <property type="protein sequence ID" value="PNT18338.1"/>
    <property type="molecule type" value="Genomic_DNA"/>
</dbReference>